<name>A0AAV7MWP7_PLEWA</name>
<evidence type="ECO:0000256" key="1">
    <source>
        <dbReference type="SAM" id="MobiDB-lite"/>
    </source>
</evidence>
<evidence type="ECO:0000313" key="3">
    <source>
        <dbReference type="Proteomes" id="UP001066276"/>
    </source>
</evidence>
<comment type="caution">
    <text evidence="2">The sequence shown here is derived from an EMBL/GenBank/DDBJ whole genome shotgun (WGS) entry which is preliminary data.</text>
</comment>
<sequence length="99" mass="10995">MSPRTPSGIRHSGASGAGFSDNRLHTTSFIKGLNRFFPLKERSMIVSWPFGIRFADLSHDYQQMASVELNIEIPVTVHPQAQLDWPVGQPGTASWTSLK</sequence>
<dbReference type="AlphaFoldDB" id="A0AAV7MWP7"/>
<feature type="region of interest" description="Disordered" evidence="1">
    <location>
        <begin position="1"/>
        <end position="22"/>
    </location>
</feature>
<keyword evidence="3" id="KW-1185">Reference proteome</keyword>
<gene>
    <name evidence="2" type="ORF">NDU88_002780</name>
</gene>
<accession>A0AAV7MWP7</accession>
<reference evidence="2" key="1">
    <citation type="journal article" date="2022" name="bioRxiv">
        <title>Sequencing and chromosome-scale assembly of the giantPleurodeles waltlgenome.</title>
        <authorList>
            <person name="Brown T."/>
            <person name="Elewa A."/>
            <person name="Iarovenko S."/>
            <person name="Subramanian E."/>
            <person name="Araus A.J."/>
            <person name="Petzold A."/>
            <person name="Susuki M."/>
            <person name="Suzuki K.-i.T."/>
            <person name="Hayashi T."/>
            <person name="Toyoda A."/>
            <person name="Oliveira C."/>
            <person name="Osipova E."/>
            <person name="Leigh N.D."/>
            <person name="Simon A."/>
            <person name="Yun M.H."/>
        </authorList>
    </citation>
    <scope>NUCLEOTIDE SEQUENCE</scope>
    <source>
        <strain evidence="2">20211129_DDA</strain>
        <tissue evidence="2">Liver</tissue>
    </source>
</reference>
<dbReference type="Proteomes" id="UP001066276">
    <property type="component" value="Chromosome 9"/>
</dbReference>
<dbReference type="EMBL" id="JANPWB010000013">
    <property type="protein sequence ID" value="KAJ1105373.1"/>
    <property type="molecule type" value="Genomic_DNA"/>
</dbReference>
<evidence type="ECO:0000313" key="2">
    <source>
        <dbReference type="EMBL" id="KAJ1105373.1"/>
    </source>
</evidence>
<proteinExistence type="predicted"/>
<protein>
    <submittedName>
        <fullName evidence="2">Uncharacterized protein</fullName>
    </submittedName>
</protein>
<organism evidence="2 3">
    <name type="scientific">Pleurodeles waltl</name>
    <name type="common">Iberian ribbed newt</name>
    <dbReference type="NCBI Taxonomy" id="8319"/>
    <lineage>
        <taxon>Eukaryota</taxon>
        <taxon>Metazoa</taxon>
        <taxon>Chordata</taxon>
        <taxon>Craniata</taxon>
        <taxon>Vertebrata</taxon>
        <taxon>Euteleostomi</taxon>
        <taxon>Amphibia</taxon>
        <taxon>Batrachia</taxon>
        <taxon>Caudata</taxon>
        <taxon>Salamandroidea</taxon>
        <taxon>Salamandridae</taxon>
        <taxon>Pleurodelinae</taxon>
        <taxon>Pleurodeles</taxon>
    </lineage>
</organism>